<feature type="domain" description="HTH tetR-type" evidence="3">
    <location>
        <begin position="13"/>
        <end position="73"/>
    </location>
</feature>
<dbReference type="Pfam" id="PF17929">
    <property type="entry name" value="TetR_C_34"/>
    <property type="match status" value="1"/>
</dbReference>
<evidence type="ECO:0000256" key="2">
    <source>
        <dbReference type="PROSITE-ProRule" id="PRU00335"/>
    </source>
</evidence>
<evidence type="ECO:0000313" key="5">
    <source>
        <dbReference type="Proteomes" id="UP001500449"/>
    </source>
</evidence>
<dbReference type="InterPro" id="IPR001647">
    <property type="entry name" value="HTH_TetR"/>
</dbReference>
<evidence type="ECO:0000256" key="1">
    <source>
        <dbReference type="ARBA" id="ARBA00023125"/>
    </source>
</evidence>
<dbReference type="InterPro" id="IPR009057">
    <property type="entry name" value="Homeodomain-like_sf"/>
</dbReference>
<dbReference type="InterPro" id="IPR050109">
    <property type="entry name" value="HTH-type_TetR-like_transc_reg"/>
</dbReference>
<comment type="caution">
    <text evidence="4">The sequence shown here is derived from an EMBL/GenBank/DDBJ whole genome shotgun (WGS) entry which is preliminary data.</text>
</comment>
<dbReference type="InterPro" id="IPR041483">
    <property type="entry name" value="TetR_C_34"/>
</dbReference>
<dbReference type="PROSITE" id="PS50977">
    <property type="entry name" value="HTH_TETR_2"/>
    <property type="match status" value="1"/>
</dbReference>
<dbReference type="Gene3D" id="1.10.357.10">
    <property type="entry name" value="Tetracycline Repressor, domain 2"/>
    <property type="match status" value="1"/>
</dbReference>
<sequence length="220" mass="23780">MGFQRARSPEQREERRRSILDTAAAMLREMPVAELSLNELSRRVGLAKSNVLRYFDSREAVLLELLTAEWAAWRVDAGAALAAGPRGAVEERCEQVAAVLAESLHARPVLCDLAGAQASVLERNVSAEVAARFKRTVVVEVMEFAGLVRGCIPELSEQSAFEFAGAATISAGALWGHCRPSAAMLEAYAADPELAAMRLDFVTTLQGLLAVLLRGFLVRG</sequence>
<dbReference type="Pfam" id="PF00440">
    <property type="entry name" value="TetR_N"/>
    <property type="match status" value="1"/>
</dbReference>
<dbReference type="Proteomes" id="UP001500449">
    <property type="component" value="Unassembled WGS sequence"/>
</dbReference>
<gene>
    <name evidence="4" type="ORF">GCM10009836_59940</name>
</gene>
<evidence type="ECO:0000313" key="4">
    <source>
        <dbReference type="EMBL" id="GAA1871193.1"/>
    </source>
</evidence>
<organism evidence="4 5">
    <name type="scientific">Pseudonocardia ailaonensis</name>
    <dbReference type="NCBI Taxonomy" id="367279"/>
    <lineage>
        <taxon>Bacteria</taxon>
        <taxon>Bacillati</taxon>
        <taxon>Actinomycetota</taxon>
        <taxon>Actinomycetes</taxon>
        <taxon>Pseudonocardiales</taxon>
        <taxon>Pseudonocardiaceae</taxon>
        <taxon>Pseudonocardia</taxon>
    </lineage>
</organism>
<dbReference type="SUPFAM" id="SSF46689">
    <property type="entry name" value="Homeodomain-like"/>
    <property type="match status" value="1"/>
</dbReference>
<name>A0ABN2NIU2_9PSEU</name>
<keyword evidence="5" id="KW-1185">Reference proteome</keyword>
<dbReference type="PANTHER" id="PTHR30055">
    <property type="entry name" value="HTH-TYPE TRANSCRIPTIONAL REGULATOR RUTR"/>
    <property type="match status" value="1"/>
</dbReference>
<keyword evidence="1 2" id="KW-0238">DNA-binding</keyword>
<feature type="DNA-binding region" description="H-T-H motif" evidence="2">
    <location>
        <begin position="36"/>
        <end position="55"/>
    </location>
</feature>
<reference evidence="4 5" key="1">
    <citation type="journal article" date="2019" name="Int. J. Syst. Evol. Microbiol.">
        <title>The Global Catalogue of Microorganisms (GCM) 10K type strain sequencing project: providing services to taxonomists for standard genome sequencing and annotation.</title>
        <authorList>
            <consortium name="The Broad Institute Genomics Platform"/>
            <consortium name="The Broad Institute Genome Sequencing Center for Infectious Disease"/>
            <person name="Wu L."/>
            <person name="Ma J."/>
        </authorList>
    </citation>
    <scope>NUCLEOTIDE SEQUENCE [LARGE SCALE GENOMIC DNA]</scope>
    <source>
        <strain evidence="4 5">JCM 16009</strain>
    </source>
</reference>
<protein>
    <submittedName>
        <fullName evidence="4">TetR/AcrR family transcriptional regulator</fullName>
    </submittedName>
</protein>
<proteinExistence type="predicted"/>
<evidence type="ECO:0000259" key="3">
    <source>
        <dbReference type="PROSITE" id="PS50977"/>
    </source>
</evidence>
<accession>A0ABN2NIU2</accession>
<dbReference type="EMBL" id="BAAAQK010000025">
    <property type="protein sequence ID" value="GAA1871193.1"/>
    <property type="molecule type" value="Genomic_DNA"/>
</dbReference>
<dbReference type="PANTHER" id="PTHR30055:SF226">
    <property type="entry name" value="HTH-TYPE TRANSCRIPTIONAL REGULATOR PKSA"/>
    <property type="match status" value="1"/>
</dbReference>
<dbReference type="RefSeq" id="WP_344424631.1">
    <property type="nucleotide sequence ID" value="NZ_BAAAQK010000025.1"/>
</dbReference>